<organism evidence="1 2">
    <name type="scientific">Colletotrichum simmondsii</name>
    <dbReference type="NCBI Taxonomy" id="703756"/>
    <lineage>
        <taxon>Eukaryota</taxon>
        <taxon>Fungi</taxon>
        <taxon>Dikarya</taxon>
        <taxon>Ascomycota</taxon>
        <taxon>Pezizomycotina</taxon>
        <taxon>Sordariomycetes</taxon>
        <taxon>Hypocreomycetidae</taxon>
        <taxon>Glomerellales</taxon>
        <taxon>Glomerellaceae</taxon>
        <taxon>Colletotrichum</taxon>
        <taxon>Colletotrichum acutatum species complex</taxon>
    </lineage>
</organism>
<dbReference type="AlphaFoldDB" id="A0A135SIH0"/>
<evidence type="ECO:0000313" key="2">
    <source>
        <dbReference type="Proteomes" id="UP000070328"/>
    </source>
</evidence>
<proteinExistence type="predicted"/>
<dbReference type="EMBL" id="JFBX01000555">
    <property type="protein sequence ID" value="KXH35689.1"/>
    <property type="molecule type" value="Genomic_DNA"/>
</dbReference>
<dbReference type="Proteomes" id="UP000070328">
    <property type="component" value="Unassembled WGS sequence"/>
</dbReference>
<sequence length="91" mass="10098">MISTADFYHVLDHVSLQLTTQSDPADLDLNSGRAWMESEDGAAIHLSLIAVKGLGRLEKVCLGLSPFPGPMDLSARGRRLKDLEAMWRRTF</sequence>
<reference evidence="1 2" key="1">
    <citation type="submission" date="2014-02" db="EMBL/GenBank/DDBJ databases">
        <title>The genome sequence of Colletotrichum simmondsii CBS122122.</title>
        <authorList>
            <person name="Baroncelli R."/>
            <person name="Thon M.R."/>
        </authorList>
    </citation>
    <scope>NUCLEOTIDE SEQUENCE [LARGE SCALE GENOMIC DNA]</scope>
    <source>
        <strain evidence="1 2">CBS122122</strain>
    </source>
</reference>
<evidence type="ECO:0000313" key="1">
    <source>
        <dbReference type="EMBL" id="KXH35689.1"/>
    </source>
</evidence>
<keyword evidence="2" id="KW-1185">Reference proteome</keyword>
<gene>
    <name evidence="1" type="ORF">CSIM01_05083</name>
</gene>
<accession>A0A135SIH0</accession>
<name>A0A135SIH0_9PEZI</name>
<protein>
    <submittedName>
        <fullName evidence="1">Uncharacterized protein</fullName>
    </submittedName>
</protein>
<comment type="caution">
    <text evidence="1">The sequence shown here is derived from an EMBL/GenBank/DDBJ whole genome shotgun (WGS) entry which is preliminary data.</text>
</comment>